<reference evidence="2" key="2">
    <citation type="submission" date="2015-06" db="UniProtKB">
        <authorList>
            <consortium name="EnsemblPlants"/>
        </authorList>
    </citation>
    <scope>IDENTIFICATION</scope>
</reference>
<dbReference type="EnsemblPlants" id="ORUFI10G09720.2">
    <property type="protein sequence ID" value="ORUFI10G09720.2"/>
    <property type="gene ID" value="ORUFI10G09720"/>
</dbReference>
<organism evidence="2 3">
    <name type="scientific">Oryza rufipogon</name>
    <name type="common">Brownbeard rice</name>
    <name type="synonym">Asian wild rice</name>
    <dbReference type="NCBI Taxonomy" id="4529"/>
    <lineage>
        <taxon>Eukaryota</taxon>
        <taxon>Viridiplantae</taxon>
        <taxon>Streptophyta</taxon>
        <taxon>Embryophyta</taxon>
        <taxon>Tracheophyta</taxon>
        <taxon>Spermatophyta</taxon>
        <taxon>Magnoliopsida</taxon>
        <taxon>Liliopsida</taxon>
        <taxon>Poales</taxon>
        <taxon>Poaceae</taxon>
        <taxon>BOP clade</taxon>
        <taxon>Oryzoideae</taxon>
        <taxon>Oryzeae</taxon>
        <taxon>Oryzinae</taxon>
        <taxon>Oryza</taxon>
    </lineage>
</organism>
<proteinExistence type="predicted"/>
<dbReference type="Gramene" id="ORUFI10G09720.2">
    <property type="protein sequence ID" value="ORUFI10G09720.2"/>
    <property type="gene ID" value="ORUFI10G09720"/>
</dbReference>
<accession>A0A0E0QYU8</accession>
<protein>
    <submittedName>
        <fullName evidence="2">Uncharacterized protein</fullName>
    </submittedName>
</protein>
<evidence type="ECO:0000313" key="3">
    <source>
        <dbReference type="Proteomes" id="UP000008022"/>
    </source>
</evidence>
<reference evidence="3" key="1">
    <citation type="submission" date="2013-06" db="EMBL/GenBank/DDBJ databases">
        <authorList>
            <person name="Zhao Q."/>
        </authorList>
    </citation>
    <scope>NUCLEOTIDE SEQUENCE</scope>
    <source>
        <strain evidence="3">cv. W1943</strain>
    </source>
</reference>
<evidence type="ECO:0000313" key="2">
    <source>
        <dbReference type="EnsemblPlants" id="ORUFI10G09720.2"/>
    </source>
</evidence>
<feature type="region of interest" description="Disordered" evidence="1">
    <location>
        <begin position="90"/>
        <end position="113"/>
    </location>
</feature>
<keyword evidence="3" id="KW-1185">Reference proteome</keyword>
<sequence length="217" mass="22724">MDTSRSRAPEEILRCLPEPSGRRGSYQVPLLPLLLPTHSGVPPAVAVIAGFRCCCSAVAATGCQREKGGDGAVASAVAARTTAVATSAHTCEGRDGAGSSTWKEKGCRGSRAVAPTRRAEGAGARRDGAAVLAPALRERMEGMAAPAWLPLLQARQLGSERRRCRRKVAADGLAQQWNSVAVMPEQQQRNPAVTATACGTPARVGSGSRSSRTWRLL</sequence>
<dbReference type="AlphaFoldDB" id="A0A0E0QYU8"/>
<name>A0A0E0QYU8_ORYRU</name>
<evidence type="ECO:0000256" key="1">
    <source>
        <dbReference type="SAM" id="MobiDB-lite"/>
    </source>
</evidence>
<dbReference type="Proteomes" id="UP000008022">
    <property type="component" value="Unassembled WGS sequence"/>
</dbReference>
<dbReference type="HOGENOM" id="CLU_110904_0_0_1"/>